<evidence type="ECO:0000256" key="1">
    <source>
        <dbReference type="ARBA" id="ARBA00006432"/>
    </source>
</evidence>
<name>A0ABY5N862_9ACTN</name>
<dbReference type="Proteomes" id="UP001060150">
    <property type="component" value="Chromosome"/>
</dbReference>
<dbReference type="Gene3D" id="3.30.300.30">
    <property type="match status" value="1"/>
</dbReference>
<dbReference type="InterPro" id="IPR020845">
    <property type="entry name" value="AMP-binding_CS"/>
</dbReference>
<reference evidence="3" key="1">
    <citation type="submission" date="2022-08" db="EMBL/GenBank/DDBJ databases">
        <title>Streptomyces changanensis sp. nov., an actinomycete isolated from soil.</title>
        <authorList>
            <person name="Wu H."/>
            <person name="Han L."/>
        </authorList>
    </citation>
    <scope>NUCLEOTIDE SEQUENCE</scope>
    <source>
        <strain evidence="3">HL-66</strain>
    </source>
</reference>
<evidence type="ECO:0000259" key="2">
    <source>
        <dbReference type="Pfam" id="PF00501"/>
    </source>
</evidence>
<evidence type="ECO:0000313" key="3">
    <source>
        <dbReference type="EMBL" id="UUS31133.1"/>
    </source>
</evidence>
<gene>
    <name evidence="3" type="ORF">NRO40_09975</name>
</gene>
<comment type="similarity">
    <text evidence="1">Belongs to the ATP-dependent AMP-binding enzyme family.</text>
</comment>
<accession>A0ABY5N862</accession>
<feature type="domain" description="AMP-dependent synthetase/ligase" evidence="2">
    <location>
        <begin position="30"/>
        <end position="394"/>
    </location>
</feature>
<dbReference type="Gene3D" id="3.40.50.12780">
    <property type="entry name" value="N-terminal domain of ligase-like"/>
    <property type="match status" value="1"/>
</dbReference>
<sequence length="548" mass="58615">MAATDAGLWELLLRDDARGTLHHWDGDGFGHLPWREVVADAHGMAASLRAAGVGPGSRVATVLTNSAHTVRGLLAVWLAGGAVASFPLPARGQSPEEYGQQLSVLSDRLDPVALLVDERLRALVPAGLATRLPVRTWTSLYGGGRIEPEPPGPEETAFIQYSSGSTSLPKGCELSVRAVGTHLHMLREMSDGRPGEETIASWLPLSHDMGVFGTMLHAWAFDHDFVMSSPERFGMAPRSWFRDMSEFGATMTAGTNTALHLATRAQGRTALPKPLRLKVFVVGAERVDFDTLNAAAETFRSSGLAPEAFMPAYGMAEATLAIASCPLGELPSARSFDAAALLDDRVVEVPAGTPGATRLVSNGPPLPGVRVRTAVPDRVSELLVATPSLASGYHGDPRRTADRFRGGELRTGDLGFVHDGEVFFVGRADDLISVGGRNVHTGEIESAIEDLGPVRKGCSALVEVPGSPVSRLVLLLEPARRSDDFRSIADRAATVALEKSGIALSECVFVERGHLPRTPSGKIQRFRCRSLLGRDDSRLKTIARVRLD</sequence>
<dbReference type="InterPro" id="IPR000873">
    <property type="entry name" value="AMP-dep_synth/lig_dom"/>
</dbReference>
<dbReference type="SUPFAM" id="SSF56801">
    <property type="entry name" value="Acetyl-CoA synthetase-like"/>
    <property type="match status" value="1"/>
</dbReference>
<organism evidence="3 4">
    <name type="scientific">Streptomyces changanensis</name>
    <dbReference type="NCBI Taxonomy" id="2964669"/>
    <lineage>
        <taxon>Bacteria</taxon>
        <taxon>Bacillati</taxon>
        <taxon>Actinomycetota</taxon>
        <taxon>Actinomycetes</taxon>
        <taxon>Kitasatosporales</taxon>
        <taxon>Streptomycetaceae</taxon>
        <taxon>Streptomyces</taxon>
    </lineage>
</organism>
<protein>
    <submittedName>
        <fullName evidence="3">AMP-binding protein</fullName>
    </submittedName>
</protein>
<dbReference type="InterPro" id="IPR045851">
    <property type="entry name" value="AMP-bd_C_sf"/>
</dbReference>
<proteinExistence type="inferred from homology"/>
<dbReference type="EMBL" id="CP102332">
    <property type="protein sequence ID" value="UUS31133.1"/>
    <property type="molecule type" value="Genomic_DNA"/>
</dbReference>
<dbReference type="InterPro" id="IPR042099">
    <property type="entry name" value="ANL_N_sf"/>
</dbReference>
<evidence type="ECO:0000313" key="4">
    <source>
        <dbReference type="Proteomes" id="UP001060150"/>
    </source>
</evidence>
<dbReference type="RefSeq" id="WP_232791262.1">
    <property type="nucleotide sequence ID" value="NZ_CP102332.1"/>
</dbReference>
<dbReference type="PANTHER" id="PTHR22754:SF32">
    <property type="entry name" value="DISCO-INTERACTING PROTEIN 2"/>
    <property type="match status" value="1"/>
</dbReference>
<keyword evidence="4" id="KW-1185">Reference proteome</keyword>
<dbReference type="Pfam" id="PF00501">
    <property type="entry name" value="AMP-binding"/>
    <property type="match status" value="1"/>
</dbReference>
<dbReference type="PROSITE" id="PS00455">
    <property type="entry name" value="AMP_BINDING"/>
    <property type="match status" value="1"/>
</dbReference>
<dbReference type="PANTHER" id="PTHR22754">
    <property type="entry name" value="DISCO-INTERACTING PROTEIN 2 DIP2 -RELATED"/>
    <property type="match status" value="1"/>
</dbReference>